<dbReference type="EMBL" id="BTSX01000002">
    <property type="protein sequence ID" value="GMS82564.1"/>
    <property type="molecule type" value="Genomic_DNA"/>
</dbReference>
<gene>
    <name evidence="3" type="ORF">PENTCL1PPCAC_4739</name>
</gene>
<reference evidence="3" key="1">
    <citation type="submission" date="2023-10" db="EMBL/GenBank/DDBJ databases">
        <title>Genome assembly of Pristionchus species.</title>
        <authorList>
            <person name="Yoshida K."/>
            <person name="Sommer R.J."/>
        </authorList>
    </citation>
    <scope>NUCLEOTIDE SEQUENCE</scope>
    <source>
        <strain evidence="3">RS0144</strain>
    </source>
</reference>
<dbReference type="AlphaFoldDB" id="A0AAV5SI35"/>
<evidence type="ECO:0000259" key="2">
    <source>
        <dbReference type="SMART" id="SM01048"/>
    </source>
</evidence>
<feature type="chain" id="PRO_5043932801" description="C6 domain-containing protein" evidence="1">
    <location>
        <begin position="18"/>
        <end position="368"/>
    </location>
</feature>
<dbReference type="Proteomes" id="UP001432027">
    <property type="component" value="Unassembled WGS sequence"/>
</dbReference>
<name>A0AAV5SI35_9BILA</name>
<comment type="caution">
    <text evidence="3">The sequence shown here is derived from an EMBL/GenBank/DDBJ whole genome shotgun (WGS) entry which is preliminary data.</text>
</comment>
<feature type="domain" description="C6" evidence="2">
    <location>
        <begin position="119"/>
        <end position="202"/>
    </location>
</feature>
<dbReference type="InterPro" id="IPR002601">
    <property type="entry name" value="C6_domain"/>
</dbReference>
<accession>A0AAV5SI35</accession>
<evidence type="ECO:0000313" key="3">
    <source>
        <dbReference type="EMBL" id="GMS82564.1"/>
    </source>
</evidence>
<dbReference type="SMART" id="SM01048">
    <property type="entry name" value="C6"/>
    <property type="match status" value="3"/>
</dbReference>
<feature type="non-terminal residue" evidence="3">
    <location>
        <position position="368"/>
    </location>
</feature>
<feature type="domain" description="C6" evidence="2">
    <location>
        <begin position="35"/>
        <end position="115"/>
    </location>
</feature>
<keyword evidence="4" id="KW-1185">Reference proteome</keyword>
<proteinExistence type="predicted"/>
<evidence type="ECO:0000256" key="1">
    <source>
        <dbReference type="SAM" id="SignalP"/>
    </source>
</evidence>
<dbReference type="PANTHER" id="PTHR21629:SF5">
    <property type="entry name" value="C6 DOMAIN-CONTAINING PROTEIN"/>
    <property type="match status" value="1"/>
</dbReference>
<dbReference type="PANTHER" id="PTHR21629">
    <property type="entry name" value="C6 DOMAIN-CONTAINING PROTEIN"/>
    <property type="match status" value="1"/>
</dbReference>
<protein>
    <recommendedName>
        <fullName evidence="2">C6 domain-containing protein</fullName>
    </recommendedName>
</protein>
<evidence type="ECO:0000313" key="4">
    <source>
        <dbReference type="Proteomes" id="UP001432027"/>
    </source>
</evidence>
<feature type="signal peptide" evidence="1">
    <location>
        <begin position="1"/>
        <end position="17"/>
    </location>
</feature>
<dbReference type="Pfam" id="PF01681">
    <property type="entry name" value="C6"/>
    <property type="match status" value="1"/>
</dbReference>
<sequence length="368" mass="37168">MLVILLIFSNAVQSVYSCIPTASSPMPGLLACRKCAQNLITVPAGVSSNTVVNNGCLERTLTCTGMPGFISISYNNGVEVINDGGTGMAIIVATCNAAGTAWIDSIGTTIEQAECTIACLTCMDNLITTAAGVASNIAVANGCLERTLTCTGMSGFISMSYNNGAGSITDGGTGMAIIVANCNPAGTAWIDSMGTTITQAECTIACLSCANNLITLAAGVASNNVVANGCLERTLTCTGMPGFISISYNNGMGVINDGGTGMANIVATCNAAGSAWEDSAGTAITQAQCITNPCKQCGNNLFLPINVDAPAGVTGGRGTSPVDNSGQCTRYRVTCMGIRNAWQVYGDAAGTVLLYTVPAAPATSNTPT</sequence>
<organism evidence="3 4">
    <name type="scientific">Pristionchus entomophagus</name>
    <dbReference type="NCBI Taxonomy" id="358040"/>
    <lineage>
        <taxon>Eukaryota</taxon>
        <taxon>Metazoa</taxon>
        <taxon>Ecdysozoa</taxon>
        <taxon>Nematoda</taxon>
        <taxon>Chromadorea</taxon>
        <taxon>Rhabditida</taxon>
        <taxon>Rhabditina</taxon>
        <taxon>Diplogasteromorpha</taxon>
        <taxon>Diplogasteroidea</taxon>
        <taxon>Neodiplogasteridae</taxon>
        <taxon>Pristionchus</taxon>
    </lineage>
</organism>
<keyword evidence="1" id="KW-0732">Signal</keyword>
<feature type="domain" description="C6" evidence="2">
    <location>
        <begin position="206"/>
        <end position="289"/>
    </location>
</feature>